<protein>
    <submittedName>
        <fullName evidence="2">Uncharacterized protein</fullName>
    </submittedName>
</protein>
<dbReference type="EMBL" id="CP022535">
    <property type="protein sequence ID" value="ASP28188.1"/>
    <property type="molecule type" value="Genomic_DNA"/>
</dbReference>
<organism evidence="2 3">
    <name type="scientific">Spiroplasma corruscae</name>
    <dbReference type="NCBI Taxonomy" id="216934"/>
    <lineage>
        <taxon>Bacteria</taxon>
        <taxon>Bacillati</taxon>
        <taxon>Mycoplasmatota</taxon>
        <taxon>Mollicutes</taxon>
        <taxon>Entomoplasmatales</taxon>
        <taxon>Spiroplasmataceae</taxon>
        <taxon>Spiroplasma</taxon>
    </lineage>
</organism>
<accession>A0A222ENW8</accession>
<dbReference type="AlphaFoldDB" id="A0A222ENW8"/>
<proteinExistence type="predicted"/>
<evidence type="ECO:0000313" key="3">
    <source>
        <dbReference type="Proteomes" id="UP000203229"/>
    </source>
</evidence>
<dbReference type="OrthoDB" id="397686at2"/>
<dbReference type="Proteomes" id="UP000203229">
    <property type="component" value="Chromosome"/>
</dbReference>
<evidence type="ECO:0000256" key="1">
    <source>
        <dbReference type="SAM" id="Phobius"/>
    </source>
</evidence>
<gene>
    <name evidence="2" type="ORF">SCORR_v1c04140</name>
</gene>
<feature type="transmembrane region" description="Helical" evidence="1">
    <location>
        <begin position="536"/>
        <end position="560"/>
    </location>
</feature>
<feature type="transmembrane region" description="Helical" evidence="1">
    <location>
        <begin position="7"/>
        <end position="26"/>
    </location>
</feature>
<dbReference type="KEGG" id="scou:SCORR_v1c04140"/>
<name>A0A222ENW8_9MOLU</name>
<evidence type="ECO:0000313" key="2">
    <source>
        <dbReference type="EMBL" id="ASP28188.1"/>
    </source>
</evidence>
<sequence length="566" mass="65271">MNLRKKISVILVFIFITFLSTLFINISNTKSNNKNEFNFENVTFKDSASNNKYIMWSGRSLQYFLWKHSDISQNKYVQEIEQSYIDSYKTEDNKNQKLMELLENSKSLFEINLSSSITNLSLYGMSNYKEFFAESYARWQSTSDKMKNKAWEIINYYFLHIYNKLKNKFDGGISEEDWPEVESIINEDFNKESNKDNLILKTSLQSKPTDLTNEDLLFDNDNFGMLDLEGVKNNTGSYGANALYSSLQAWLFTLRYSGVTQNDFSYSSGRFSEQVITQLENDVFNLKSPFDKNELARLNYDLYTKASESSILEYSNLIEGKTGKLSFNSFDELSDYYKKETEFELNNESISTIDLKSTFNTFGKFYSFTDSKLNLIKKQVLDMFNTSLYIGRVKDSDYLLHYLTAFIITPDYPLADNKEGVMAYTSTVNADTYSTRYSYLVYTGKSLTMYKSDSENSEYKQNWWSTANIWGTLNHEFGHVMDGFLSQSQSQAEFCENNYSDIMPSVYPKDIYKGVVFGIDIKDNETSNQSASTPSWVLPTSITLTAVLCLGVGLGVGILIQKKFLK</sequence>
<reference evidence="2 3" key="1">
    <citation type="submission" date="2017-07" db="EMBL/GenBank/DDBJ databases">
        <title>Complete genome sequence of Spiroplasma corruscae EC-1 (DSM 19793).</title>
        <authorList>
            <person name="Tsai Y.-M."/>
            <person name="Lo W.-S."/>
            <person name="Kuo C.-H."/>
        </authorList>
    </citation>
    <scope>NUCLEOTIDE SEQUENCE [LARGE SCALE GENOMIC DNA]</scope>
    <source>
        <strain evidence="2 3">EC-1</strain>
    </source>
</reference>
<keyword evidence="3" id="KW-1185">Reference proteome</keyword>
<keyword evidence="1" id="KW-1133">Transmembrane helix</keyword>
<keyword evidence="1" id="KW-0472">Membrane</keyword>
<dbReference type="RefSeq" id="WP_094048695.1">
    <property type="nucleotide sequence ID" value="NZ_CP022535.1"/>
</dbReference>
<keyword evidence="1" id="KW-0812">Transmembrane</keyword>